<dbReference type="AlphaFoldDB" id="A0A6A0ACK0"/>
<reference evidence="1 2" key="1">
    <citation type="submission" date="2020-02" db="EMBL/GenBank/DDBJ databases">
        <title>Draft genome sequence of Haematococcus lacustris strain NIES-144.</title>
        <authorList>
            <person name="Morimoto D."/>
            <person name="Nakagawa S."/>
            <person name="Yoshida T."/>
            <person name="Sawayama S."/>
        </authorList>
    </citation>
    <scope>NUCLEOTIDE SEQUENCE [LARGE SCALE GENOMIC DNA]</scope>
    <source>
        <strain evidence="1 2">NIES-144</strain>
    </source>
</reference>
<gene>
    <name evidence="1" type="ORF">HaLaN_29423</name>
</gene>
<organism evidence="1 2">
    <name type="scientific">Haematococcus lacustris</name>
    <name type="common">Green alga</name>
    <name type="synonym">Haematococcus pluvialis</name>
    <dbReference type="NCBI Taxonomy" id="44745"/>
    <lineage>
        <taxon>Eukaryota</taxon>
        <taxon>Viridiplantae</taxon>
        <taxon>Chlorophyta</taxon>
        <taxon>core chlorophytes</taxon>
        <taxon>Chlorophyceae</taxon>
        <taxon>CS clade</taxon>
        <taxon>Chlamydomonadales</taxon>
        <taxon>Haematococcaceae</taxon>
        <taxon>Haematococcus</taxon>
    </lineage>
</organism>
<evidence type="ECO:0000313" key="1">
    <source>
        <dbReference type="EMBL" id="GFH30549.1"/>
    </source>
</evidence>
<accession>A0A6A0ACK0</accession>
<sequence length="123" mass="13378">MLGPAVTSRKTWVQLCPVEASVFLLEQTGEMGTFCRTTHSSSSKCKTAAGVVTATGPGAELRPLMACDFKAVAEQQLACQELLEQWLPQRCSQMLPVSKKSPCQKETPSAADWLWPGRVGSHR</sequence>
<protein>
    <submittedName>
        <fullName evidence="1">Uncharacterized protein</fullName>
    </submittedName>
</protein>
<comment type="caution">
    <text evidence="1">The sequence shown here is derived from an EMBL/GenBank/DDBJ whole genome shotgun (WGS) entry which is preliminary data.</text>
</comment>
<evidence type="ECO:0000313" key="2">
    <source>
        <dbReference type="Proteomes" id="UP000485058"/>
    </source>
</evidence>
<dbReference type="EMBL" id="BLLF01004978">
    <property type="protein sequence ID" value="GFH30549.1"/>
    <property type="molecule type" value="Genomic_DNA"/>
</dbReference>
<name>A0A6A0ACK0_HAELA</name>
<keyword evidence="2" id="KW-1185">Reference proteome</keyword>
<dbReference type="Proteomes" id="UP000485058">
    <property type="component" value="Unassembled WGS sequence"/>
</dbReference>
<proteinExistence type="predicted"/>